<accession>A0A3M4WBU8</accession>
<sequence>MGPFDKTETVMSQRRTTSVWIACFAVLFSLLAMPLSPRTQGEQLLWGSFCSSSGTRLVAISLGDATNSIPGNDDHSGMQHCACCSGSLIVVIPSGFTHGPQTRPGPEYFPPALFVIHTSPRQQWPSANPRASPLT</sequence>
<dbReference type="AlphaFoldDB" id="A0A3M4WBU8"/>
<evidence type="ECO:0000313" key="1">
    <source>
        <dbReference type="EMBL" id="RMR61658.1"/>
    </source>
</evidence>
<evidence type="ECO:0008006" key="3">
    <source>
        <dbReference type="Google" id="ProtNLM"/>
    </source>
</evidence>
<proteinExistence type="predicted"/>
<dbReference type="EMBL" id="RBRY01000031">
    <property type="protein sequence ID" value="RMR61658.1"/>
    <property type="molecule type" value="Genomic_DNA"/>
</dbReference>
<dbReference type="InterPro" id="IPR021333">
    <property type="entry name" value="DUF2946"/>
</dbReference>
<dbReference type="Proteomes" id="UP000278332">
    <property type="component" value="Unassembled WGS sequence"/>
</dbReference>
<gene>
    <name evidence="1" type="ORF">ALP84_03097</name>
</gene>
<comment type="caution">
    <text evidence="1">The sequence shown here is derived from an EMBL/GenBank/DDBJ whole genome shotgun (WGS) entry which is preliminary data.</text>
</comment>
<organism evidence="1 2">
    <name type="scientific">Pseudomonas cichorii</name>
    <dbReference type="NCBI Taxonomy" id="36746"/>
    <lineage>
        <taxon>Bacteria</taxon>
        <taxon>Pseudomonadati</taxon>
        <taxon>Pseudomonadota</taxon>
        <taxon>Gammaproteobacteria</taxon>
        <taxon>Pseudomonadales</taxon>
        <taxon>Pseudomonadaceae</taxon>
        <taxon>Pseudomonas</taxon>
    </lineage>
</organism>
<name>A0A3M4WBU8_PSECI</name>
<dbReference type="Pfam" id="PF11162">
    <property type="entry name" value="DUF2946"/>
    <property type="match status" value="1"/>
</dbReference>
<evidence type="ECO:0000313" key="2">
    <source>
        <dbReference type="Proteomes" id="UP000278332"/>
    </source>
</evidence>
<reference evidence="1 2" key="1">
    <citation type="submission" date="2018-08" db="EMBL/GenBank/DDBJ databases">
        <title>Recombination of ecologically and evolutionarily significant loci maintains genetic cohesion in the Pseudomonas syringae species complex.</title>
        <authorList>
            <person name="Dillon M."/>
            <person name="Thakur S."/>
            <person name="Almeida R.N.D."/>
            <person name="Weir B.S."/>
            <person name="Guttman D.S."/>
        </authorList>
    </citation>
    <scope>NUCLEOTIDE SEQUENCE [LARGE SCALE GENOMIC DNA]</scope>
    <source>
        <strain evidence="1 2">ICMP 6917</strain>
    </source>
</reference>
<protein>
    <recommendedName>
        <fullName evidence="3">DUF2946 domain-containing protein</fullName>
    </recommendedName>
</protein>